<dbReference type="PANTHER" id="PTHR33210:SF16">
    <property type="entry name" value="OS04G0517000 PROTEIN"/>
    <property type="match status" value="1"/>
</dbReference>
<dbReference type="Proteomes" id="UP000006038">
    <property type="component" value="Chromosome 4"/>
</dbReference>
<evidence type="ECO:0000313" key="3">
    <source>
        <dbReference type="Proteomes" id="UP000006038"/>
    </source>
</evidence>
<keyword evidence="1" id="KW-0732">Signal</keyword>
<evidence type="ECO:0000313" key="2">
    <source>
        <dbReference type="EnsemblPlants" id="OB04G25850.1"/>
    </source>
</evidence>
<evidence type="ECO:0000256" key="1">
    <source>
        <dbReference type="SAM" id="SignalP"/>
    </source>
</evidence>
<dbReference type="InterPro" id="IPR039923">
    <property type="entry name" value="Protodermal_1"/>
</dbReference>
<accession>J3LZL0</accession>
<keyword evidence="3" id="KW-1185">Reference proteome</keyword>
<dbReference type="OMA" id="RCTAQFW"/>
<name>J3LZL0_ORYBR</name>
<protein>
    <recommendedName>
        <fullName evidence="4">rRNA N-glycosidase</fullName>
    </recommendedName>
</protein>
<feature type="signal peptide" evidence="1">
    <location>
        <begin position="1"/>
        <end position="23"/>
    </location>
</feature>
<reference evidence="2" key="1">
    <citation type="journal article" date="2013" name="Nat. Commun.">
        <title>Whole-genome sequencing of Oryza brachyantha reveals mechanisms underlying Oryza genome evolution.</title>
        <authorList>
            <person name="Chen J."/>
            <person name="Huang Q."/>
            <person name="Gao D."/>
            <person name="Wang J."/>
            <person name="Lang Y."/>
            <person name="Liu T."/>
            <person name="Li B."/>
            <person name="Bai Z."/>
            <person name="Luis Goicoechea J."/>
            <person name="Liang C."/>
            <person name="Chen C."/>
            <person name="Zhang W."/>
            <person name="Sun S."/>
            <person name="Liao Y."/>
            <person name="Zhang X."/>
            <person name="Yang L."/>
            <person name="Song C."/>
            <person name="Wang M."/>
            <person name="Shi J."/>
            <person name="Liu G."/>
            <person name="Liu J."/>
            <person name="Zhou H."/>
            <person name="Zhou W."/>
            <person name="Yu Q."/>
            <person name="An N."/>
            <person name="Chen Y."/>
            <person name="Cai Q."/>
            <person name="Wang B."/>
            <person name="Liu B."/>
            <person name="Min J."/>
            <person name="Huang Y."/>
            <person name="Wu H."/>
            <person name="Li Z."/>
            <person name="Zhang Y."/>
            <person name="Yin Y."/>
            <person name="Song W."/>
            <person name="Jiang J."/>
            <person name="Jackson S.A."/>
            <person name="Wing R.A."/>
            <person name="Wang J."/>
            <person name="Chen M."/>
        </authorList>
    </citation>
    <scope>NUCLEOTIDE SEQUENCE [LARGE SCALE GENOMIC DNA]</scope>
    <source>
        <strain evidence="2">cv. IRGC 101232</strain>
    </source>
</reference>
<reference evidence="2" key="2">
    <citation type="submission" date="2013-04" db="UniProtKB">
        <authorList>
            <consortium name="EnsemblPlants"/>
        </authorList>
    </citation>
    <scope>IDENTIFICATION</scope>
</reference>
<dbReference type="STRING" id="4533.J3LZL0"/>
<dbReference type="HOGENOM" id="CLU_091868_0_0_1"/>
<dbReference type="AlphaFoldDB" id="J3LZL0"/>
<organism evidence="2">
    <name type="scientific">Oryza brachyantha</name>
    <name type="common">malo sina</name>
    <dbReference type="NCBI Taxonomy" id="4533"/>
    <lineage>
        <taxon>Eukaryota</taxon>
        <taxon>Viridiplantae</taxon>
        <taxon>Streptophyta</taxon>
        <taxon>Embryophyta</taxon>
        <taxon>Tracheophyta</taxon>
        <taxon>Spermatophyta</taxon>
        <taxon>Magnoliopsida</taxon>
        <taxon>Liliopsida</taxon>
        <taxon>Poales</taxon>
        <taxon>Poaceae</taxon>
        <taxon>BOP clade</taxon>
        <taxon>Oryzoideae</taxon>
        <taxon>Oryzeae</taxon>
        <taxon>Oryzinae</taxon>
        <taxon>Oryza</taxon>
    </lineage>
</organism>
<proteinExistence type="predicted"/>
<feature type="chain" id="PRO_5003773246" description="rRNA N-glycosidase" evidence="1">
    <location>
        <begin position="24"/>
        <end position="191"/>
    </location>
</feature>
<evidence type="ECO:0008006" key="4">
    <source>
        <dbReference type="Google" id="ProtNLM"/>
    </source>
</evidence>
<sequence length="191" mass="20685">MALLRSLACSLFLLCSSLTFGAANGMYGRVGVEDEAEEESRTATDGARGAASGWPGYLYTRAVGRCTPQKWAMDRCVQKIQKFWSSGAEQWPNIIPQEAAVSKVFGSRSIDRYGPRLTVLEATMRTDDSGSNSAFAKLVKQGSAALLNAYARRGFPLDSWEVKALLLEALVSEDAAAAQADRFEQANESCV</sequence>
<dbReference type="PANTHER" id="PTHR33210">
    <property type="entry name" value="PROTODERMAL FACTOR 1"/>
    <property type="match status" value="1"/>
</dbReference>
<dbReference type="EnsemblPlants" id="OB04G25850.1">
    <property type="protein sequence ID" value="OB04G25850.1"/>
    <property type="gene ID" value="OB04G25850"/>
</dbReference>
<dbReference type="eggNOG" id="KOG2580">
    <property type="taxonomic scope" value="Eukaryota"/>
</dbReference>
<dbReference type="Gramene" id="OB04G25850.1">
    <property type="protein sequence ID" value="OB04G25850.1"/>
    <property type="gene ID" value="OB04G25850"/>
</dbReference>